<evidence type="ECO:0000256" key="10">
    <source>
        <dbReference type="ARBA" id="ARBA00022984"/>
    </source>
</evidence>
<feature type="domain" description="Peptidase S11 D-Ala-D-Ala carboxypeptidase A C-terminal" evidence="17">
    <location>
        <begin position="280"/>
        <end position="370"/>
    </location>
</feature>
<dbReference type="SUPFAM" id="SSF69189">
    <property type="entry name" value="Penicillin-binding protein associated domain"/>
    <property type="match status" value="1"/>
</dbReference>
<evidence type="ECO:0000256" key="7">
    <source>
        <dbReference type="ARBA" id="ARBA00022729"/>
    </source>
</evidence>
<organism evidence="18 19">
    <name type="scientific">Candidatus Gemmiger avicola</name>
    <dbReference type="NCBI Taxonomy" id="2838605"/>
    <lineage>
        <taxon>Bacteria</taxon>
        <taxon>Bacillati</taxon>
        <taxon>Bacillota</taxon>
        <taxon>Clostridia</taxon>
        <taxon>Eubacteriales</taxon>
        <taxon>Gemmiger</taxon>
    </lineage>
</organism>
<gene>
    <name evidence="18" type="ORF">H9945_00350</name>
</gene>
<keyword evidence="9" id="KW-0133">Cell shape</keyword>
<dbReference type="Gene3D" id="3.40.710.10">
    <property type="entry name" value="DD-peptidase/beta-lactamase superfamily"/>
    <property type="match status" value="1"/>
</dbReference>
<comment type="caution">
    <text evidence="18">The sequence shown here is derived from an EMBL/GenBank/DDBJ whole genome shotgun (WGS) entry which is preliminary data.</text>
</comment>
<evidence type="ECO:0000256" key="1">
    <source>
        <dbReference type="ARBA" id="ARBA00003217"/>
    </source>
</evidence>
<dbReference type="SMART" id="SM00936">
    <property type="entry name" value="PBP5_C"/>
    <property type="match status" value="1"/>
</dbReference>
<feature type="active site" evidence="13">
    <location>
        <position position="126"/>
    </location>
</feature>
<comment type="catalytic activity">
    <reaction evidence="12">
        <text>Preferential cleavage: (Ac)2-L-Lys-D-Ala-|-D-Ala. Also transpeptidation of peptidyl-alanyl moieties that are N-acyl substituents of D-alanine.</text>
        <dbReference type="EC" id="3.4.16.4"/>
    </reaction>
</comment>
<evidence type="ECO:0000313" key="18">
    <source>
        <dbReference type="EMBL" id="HJB40928.1"/>
    </source>
</evidence>
<evidence type="ECO:0000256" key="13">
    <source>
        <dbReference type="PIRSR" id="PIRSR618044-1"/>
    </source>
</evidence>
<feature type="active site" description="Proton acceptor" evidence="13">
    <location>
        <position position="69"/>
    </location>
</feature>
<dbReference type="Pfam" id="PF00768">
    <property type="entry name" value="Peptidase_S11"/>
    <property type="match status" value="1"/>
</dbReference>
<evidence type="ECO:0000256" key="11">
    <source>
        <dbReference type="ARBA" id="ARBA00023316"/>
    </source>
</evidence>
<dbReference type="InterPro" id="IPR012907">
    <property type="entry name" value="Peptidase_S11_C"/>
</dbReference>
<protein>
    <recommendedName>
        <fullName evidence="4">serine-type D-Ala-D-Ala carboxypeptidase</fullName>
        <ecNumber evidence="4">3.4.16.4</ecNumber>
    </recommendedName>
</protein>
<dbReference type="PANTHER" id="PTHR21581:SF6">
    <property type="entry name" value="TRAFFICKING PROTEIN PARTICLE COMPLEX SUBUNIT 12"/>
    <property type="match status" value="1"/>
</dbReference>
<evidence type="ECO:0000256" key="8">
    <source>
        <dbReference type="ARBA" id="ARBA00022801"/>
    </source>
</evidence>
<evidence type="ECO:0000256" key="4">
    <source>
        <dbReference type="ARBA" id="ARBA00012448"/>
    </source>
</evidence>
<feature type="chain" id="PRO_5038867791" description="serine-type D-Ala-D-Ala carboxypeptidase" evidence="16">
    <location>
        <begin position="25"/>
        <end position="400"/>
    </location>
</feature>
<evidence type="ECO:0000256" key="9">
    <source>
        <dbReference type="ARBA" id="ARBA00022960"/>
    </source>
</evidence>
<evidence type="ECO:0000256" key="3">
    <source>
        <dbReference type="ARBA" id="ARBA00007164"/>
    </source>
</evidence>
<dbReference type="PANTHER" id="PTHR21581">
    <property type="entry name" value="D-ALANYL-D-ALANINE CARBOXYPEPTIDASE"/>
    <property type="match status" value="1"/>
</dbReference>
<comment type="function">
    <text evidence="1">Removes C-terminal D-alanyl residues from sugar-peptide cell wall precursors.</text>
</comment>
<keyword evidence="6" id="KW-0645">Protease</keyword>
<dbReference type="Proteomes" id="UP000886803">
    <property type="component" value="Unassembled WGS sequence"/>
</dbReference>
<evidence type="ECO:0000256" key="14">
    <source>
        <dbReference type="PIRSR" id="PIRSR618044-2"/>
    </source>
</evidence>
<accession>A0A9D2M5U3</accession>
<evidence type="ECO:0000256" key="2">
    <source>
        <dbReference type="ARBA" id="ARBA00004752"/>
    </source>
</evidence>
<evidence type="ECO:0000256" key="16">
    <source>
        <dbReference type="SAM" id="SignalP"/>
    </source>
</evidence>
<dbReference type="EC" id="3.4.16.4" evidence="4"/>
<dbReference type="Gene3D" id="2.60.410.10">
    <property type="entry name" value="D-Ala-D-Ala carboxypeptidase, C-terminal domain"/>
    <property type="match status" value="1"/>
</dbReference>
<feature type="signal peptide" evidence="16">
    <location>
        <begin position="1"/>
        <end position="24"/>
    </location>
</feature>
<dbReference type="InterPro" id="IPR018044">
    <property type="entry name" value="Peptidase_S11"/>
</dbReference>
<dbReference type="Pfam" id="PF07943">
    <property type="entry name" value="PBP5_C"/>
    <property type="match status" value="1"/>
</dbReference>
<dbReference type="AlphaFoldDB" id="A0A9D2M5U3"/>
<comment type="pathway">
    <text evidence="2">Cell wall biogenesis; peptidoglycan biosynthesis.</text>
</comment>
<dbReference type="GO" id="GO:0008360">
    <property type="term" value="P:regulation of cell shape"/>
    <property type="evidence" value="ECO:0007669"/>
    <property type="project" value="UniProtKB-KW"/>
</dbReference>
<evidence type="ECO:0000259" key="17">
    <source>
        <dbReference type="SMART" id="SM00936"/>
    </source>
</evidence>
<keyword evidence="10" id="KW-0573">Peptidoglycan synthesis</keyword>
<evidence type="ECO:0000256" key="15">
    <source>
        <dbReference type="RuleBase" id="RU004016"/>
    </source>
</evidence>
<name>A0A9D2M5U3_9FIRM</name>
<comment type="similarity">
    <text evidence="3 15">Belongs to the peptidase S11 family.</text>
</comment>
<feature type="binding site" evidence="14">
    <location>
        <position position="230"/>
    </location>
    <ligand>
        <name>substrate</name>
    </ligand>
</feature>
<keyword evidence="8" id="KW-0378">Hydrolase</keyword>
<sequence length="400" mass="42838">MIKKIFALAVCWAVCLAAVLPARALDVTPANDTTFDLPCQAAILIDQDSGTVLYEKNADEQRPIASITKVMTLLLTFEALENGRIARDEYVPVSEHAYSMGGSQIWLEPGEKMTLDDMLKAICISSANDAAVAVAEYVGGSEAAFVAAMNEKAAALGMTNTHFENACGLDAPGHLSSARDVAIMSREMLLHHAEVADYCTIWTDTLRGGETQLVNTNKLLQRYNGITGLKTGTTGQAGVCISASAERDGLRLIAVVLGAASGEERFEAATALLDYGFAYFENVQAPLPQDAPRQIAVTHGMETAIDLEYTTPGQYLMYRGQNASLRTEIELPQNLAAPVKAGQQVGTVKVLCEEEEVDSCPILASGDVAARSFAGCFCRLAEALRPECENFVQNIGSEGR</sequence>
<dbReference type="InterPro" id="IPR001967">
    <property type="entry name" value="Peptidase_S11_N"/>
</dbReference>
<dbReference type="GO" id="GO:0009252">
    <property type="term" value="P:peptidoglycan biosynthetic process"/>
    <property type="evidence" value="ECO:0007669"/>
    <property type="project" value="UniProtKB-KW"/>
</dbReference>
<dbReference type="PRINTS" id="PR00725">
    <property type="entry name" value="DADACBPTASE1"/>
</dbReference>
<keyword evidence="11" id="KW-0961">Cell wall biogenesis/degradation</keyword>
<dbReference type="EMBL" id="DWYG01000003">
    <property type="protein sequence ID" value="HJB40928.1"/>
    <property type="molecule type" value="Genomic_DNA"/>
</dbReference>
<dbReference type="InterPro" id="IPR015956">
    <property type="entry name" value="Peniciliin-bd_prot_C_sf"/>
</dbReference>
<evidence type="ECO:0000256" key="6">
    <source>
        <dbReference type="ARBA" id="ARBA00022670"/>
    </source>
</evidence>
<dbReference type="GO" id="GO:0006508">
    <property type="term" value="P:proteolysis"/>
    <property type="evidence" value="ECO:0007669"/>
    <property type="project" value="UniProtKB-KW"/>
</dbReference>
<dbReference type="SUPFAM" id="SSF56601">
    <property type="entry name" value="beta-lactamase/transpeptidase-like"/>
    <property type="match status" value="1"/>
</dbReference>
<proteinExistence type="inferred from homology"/>
<keyword evidence="7 16" id="KW-0732">Signal</keyword>
<dbReference type="InterPro" id="IPR012338">
    <property type="entry name" value="Beta-lactam/transpept-like"/>
</dbReference>
<evidence type="ECO:0000313" key="19">
    <source>
        <dbReference type="Proteomes" id="UP000886803"/>
    </source>
</evidence>
<evidence type="ECO:0000256" key="5">
    <source>
        <dbReference type="ARBA" id="ARBA00022645"/>
    </source>
</evidence>
<evidence type="ECO:0000256" key="12">
    <source>
        <dbReference type="ARBA" id="ARBA00034000"/>
    </source>
</evidence>
<keyword evidence="5 18" id="KW-0121">Carboxypeptidase</keyword>
<reference evidence="18" key="1">
    <citation type="journal article" date="2021" name="PeerJ">
        <title>Extensive microbial diversity within the chicken gut microbiome revealed by metagenomics and culture.</title>
        <authorList>
            <person name="Gilroy R."/>
            <person name="Ravi A."/>
            <person name="Getino M."/>
            <person name="Pursley I."/>
            <person name="Horton D.L."/>
            <person name="Alikhan N.F."/>
            <person name="Baker D."/>
            <person name="Gharbi K."/>
            <person name="Hall N."/>
            <person name="Watson M."/>
            <person name="Adriaenssens E.M."/>
            <person name="Foster-Nyarko E."/>
            <person name="Jarju S."/>
            <person name="Secka A."/>
            <person name="Antonio M."/>
            <person name="Oren A."/>
            <person name="Chaudhuri R.R."/>
            <person name="La Ragione R."/>
            <person name="Hildebrand F."/>
            <person name="Pallen M.J."/>
        </authorList>
    </citation>
    <scope>NUCLEOTIDE SEQUENCE</scope>
    <source>
        <strain evidence="18">ChiBcec8-13705</strain>
    </source>
</reference>
<dbReference type="InterPro" id="IPR037167">
    <property type="entry name" value="Peptidase_S11_C_sf"/>
</dbReference>
<dbReference type="GO" id="GO:0009002">
    <property type="term" value="F:serine-type D-Ala-D-Ala carboxypeptidase activity"/>
    <property type="evidence" value="ECO:0007669"/>
    <property type="project" value="UniProtKB-EC"/>
</dbReference>
<feature type="active site" description="Acyl-ester intermediate" evidence="13">
    <location>
        <position position="66"/>
    </location>
</feature>
<reference evidence="18" key="2">
    <citation type="submission" date="2021-04" db="EMBL/GenBank/DDBJ databases">
        <authorList>
            <person name="Gilroy R."/>
        </authorList>
    </citation>
    <scope>NUCLEOTIDE SEQUENCE</scope>
    <source>
        <strain evidence="18">ChiBcec8-13705</strain>
    </source>
</reference>
<dbReference type="GO" id="GO:0071555">
    <property type="term" value="P:cell wall organization"/>
    <property type="evidence" value="ECO:0007669"/>
    <property type="project" value="UniProtKB-KW"/>
</dbReference>